<dbReference type="Proteomes" id="UP001295684">
    <property type="component" value="Unassembled WGS sequence"/>
</dbReference>
<name>A0AAD1Y8N9_EUPCR</name>
<proteinExistence type="predicted"/>
<dbReference type="EMBL" id="CAMPGE010029262">
    <property type="protein sequence ID" value="CAI2386730.1"/>
    <property type="molecule type" value="Genomic_DNA"/>
</dbReference>
<dbReference type="AlphaFoldDB" id="A0AAD1Y8N9"/>
<accession>A0AAD1Y8N9</accession>
<reference evidence="1" key="1">
    <citation type="submission" date="2023-07" db="EMBL/GenBank/DDBJ databases">
        <authorList>
            <consortium name="AG Swart"/>
            <person name="Singh M."/>
            <person name="Singh A."/>
            <person name="Seah K."/>
            <person name="Emmerich C."/>
        </authorList>
    </citation>
    <scope>NUCLEOTIDE SEQUENCE</scope>
    <source>
        <strain evidence="1">DP1</strain>
    </source>
</reference>
<keyword evidence="2" id="KW-1185">Reference proteome</keyword>
<comment type="caution">
    <text evidence="1">The sequence shown here is derived from an EMBL/GenBank/DDBJ whole genome shotgun (WGS) entry which is preliminary data.</text>
</comment>
<gene>
    <name evidence="1" type="ORF">ECRASSUSDP1_LOCUS28354</name>
</gene>
<sequence>MMIKTYLYQTGVILCLLQMCFCFQSKTLTYKFSELSKSTIQVKNQEGEAGVFTFDFLSDMTTHPKIIDQGVHFTQGGEYLDIDGPLFEYEDFCSIETWVFIRKLNSATFVNMNITQIVAGSSPVIQRAKFVFLLSKF</sequence>
<organism evidence="1 2">
    <name type="scientific">Euplotes crassus</name>
    <dbReference type="NCBI Taxonomy" id="5936"/>
    <lineage>
        <taxon>Eukaryota</taxon>
        <taxon>Sar</taxon>
        <taxon>Alveolata</taxon>
        <taxon>Ciliophora</taxon>
        <taxon>Intramacronucleata</taxon>
        <taxon>Spirotrichea</taxon>
        <taxon>Hypotrichia</taxon>
        <taxon>Euplotida</taxon>
        <taxon>Euplotidae</taxon>
        <taxon>Moneuplotes</taxon>
    </lineage>
</organism>
<protein>
    <submittedName>
        <fullName evidence="1">Uncharacterized protein</fullName>
    </submittedName>
</protein>
<evidence type="ECO:0000313" key="1">
    <source>
        <dbReference type="EMBL" id="CAI2386730.1"/>
    </source>
</evidence>
<evidence type="ECO:0000313" key="2">
    <source>
        <dbReference type="Proteomes" id="UP001295684"/>
    </source>
</evidence>